<dbReference type="AlphaFoldDB" id="W2S3V6"/>
<dbReference type="Proteomes" id="UP000030752">
    <property type="component" value="Unassembled WGS sequence"/>
</dbReference>
<dbReference type="GeneID" id="19969855"/>
<dbReference type="Gene3D" id="3.40.50.1700">
    <property type="entry name" value="Glycoside hydrolase family 3 C-terminal domain"/>
    <property type="match status" value="1"/>
</dbReference>
<reference evidence="7 8" key="1">
    <citation type="submission" date="2013-03" db="EMBL/GenBank/DDBJ databases">
        <title>The Genome Sequence of Phialophora europaea CBS 101466.</title>
        <authorList>
            <consortium name="The Broad Institute Genomics Platform"/>
            <person name="Cuomo C."/>
            <person name="de Hoog S."/>
            <person name="Gorbushina A."/>
            <person name="Walker B."/>
            <person name="Young S.K."/>
            <person name="Zeng Q."/>
            <person name="Gargeya S."/>
            <person name="Fitzgerald M."/>
            <person name="Haas B."/>
            <person name="Abouelleil A."/>
            <person name="Allen A.W."/>
            <person name="Alvarado L."/>
            <person name="Arachchi H.M."/>
            <person name="Berlin A.M."/>
            <person name="Chapman S.B."/>
            <person name="Gainer-Dewar J."/>
            <person name="Goldberg J."/>
            <person name="Griggs A."/>
            <person name="Gujja S."/>
            <person name="Hansen M."/>
            <person name="Howarth C."/>
            <person name="Imamovic A."/>
            <person name="Ireland A."/>
            <person name="Larimer J."/>
            <person name="McCowan C."/>
            <person name="Murphy C."/>
            <person name="Pearson M."/>
            <person name="Poon T.W."/>
            <person name="Priest M."/>
            <person name="Roberts A."/>
            <person name="Saif S."/>
            <person name="Shea T."/>
            <person name="Sisk P."/>
            <person name="Sykes S."/>
            <person name="Wortman J."/>
            <person name="Nusbaum C."/>
            <person name="Birren B."/>
        </authorList>
    </citation>
    <scope>NUCLEOTIDE SEQUENCE [LARGE SCALE GENOMIC DNA]</scope>
    <source>
        <strain evidence="7 8">CBS 101466</strain>
    </source>
</reference>
<dbReference type="InParanoid" id="W2S3V6"/>
<dbReference type="PANTHER" id="PTHR30480:SF8">
    <property type="entry name" value="PUTATIVE (AFU_ORTHOLOGUE AFUA_8G04060)-RELATED"/>
    <property type="match status" value="1"/>
</dbReference>
<dbReference type="HOGENOM" id="CLU_008392_3_0_1"/>
<protein>
    <submittedName>
        <fullName evidence="7">Uncharacterized protein</fullName>
    </submittedName>
</protein>
<name>W2S3V6_CYPE1</name>
<dbReference type="InterPro" id="IPR036962">
    <property type="entry name" value="Glyco_hydro_3_N_sf"/>
</dbReference>
<dbReference type="Gene3D" id="3.40.630.30">
    <property type="match status" value="1"/>
</dbReference>
<feature type="domain" description="Glycoside hydrolase family 3 N-terminal" evidence="6">
    <location>
        <begin position="7"/>
        <end position="317"/>
    </location>
</feature>
<dbReference type="Pfam" id="PF00583">
    <property type="entry name" value="Acetyltransf_1"/>
    <property type="match status" value="1"/>
</dbReference>
<feature type="domain" description="N-acetyltransferase" evidence="5">
    <location>
        <begin position="616"/>
        <end position="690"/>
    </location>
</feature>
<dbReference type="GO" id="GO:0005975">
    <property type="term" value="P:carbohydrate metabolic process"/>
    <property type="evidence" value="ECO:0007669"/>
    <property type="project" value="InterPro"/>
</dbReference>
<comment type="similarity">
    <text evidence="1">Belongs to the glycosyl hydrolase 3 family.</text>
</comment>
<sequence length="873" mass="94409">MGFDGVTVSEQVRTLIEHYHVGSILLTAKNLKSAAQTTQLVLDLQQIAHDAGHPVPLLIAIDQENGGVNSLYDEVYIRQFPSAMGMAAAGSKKLAKDVARATAQELSSCGINWILGPVLDVLTNARNQPLGVRSIGDDPQEVSAYGVECMKGYQEAGLATCGKHFPSYGNLEFFGPPTDVPTITDSLESLSQSALVPFRNAIASGIDSMMVGGVAMSSSGVNVMHACLSEQIVRELLRNEMQFEGVVVSECLEMEALSRNIGISGGTVMAFQAGCDLILTCRSLSVQEEAINGLKAGLDNGMIERFRVQESVQRVLAMKSIYTSWERAFAPLGIDNLNRLQPLHTGLSTAAYNKSITIVRDQKRYLPLSKLLRTEEELLLITPLVKPLPASANALLHHESSELPITDPHFSWDPNASVMSGEKVFRELGRALARQRNGKVAHTSYTANGIRPVHETLINRAGAVIVITADAGRNKYQHAFAKHVSMLCKLSTGLNGQMKEKPCIVIAVSSPFDFAADTSIGTYVCTYDFTETALQAAVRVIYGEIAGTGILPGSFGHKHQSKPTRQQWLVENFKEDRDAAALDNLLKEAAKDGSVAAGLLQGSNSSTFLLRSAAVDESHFVVRNSTTKQLFGFCATYYSKAAAVGCIAAIVVDPSRRRLSIGHSLHDRAIRALLQNKGVKKFQLGSRLPNVFLGIPKADTAEYRAARQWFAKLGWNVSLANTVYTLVIDNLGSWSPPDGLGKSLSSADIKYDQVSGGEYAIPVMEHLKRCARSDLLDVYNMALENKEASSIIRAKRATDGAVMGTVLMLRADSKFASFAPGLLNNSTKGCISAPVISPATNDRYAMLQGLVLLGVRQLKRQGVATIVLDRVSR</sequence>
<evidence type="ECO:0000256" key="1">
    <source>
        <dbReference type="ARBA" id="ARBA00005336"/>
    </source>
</evidence>
<evidence type="ECO:0000259" key="5">
    <source>
        <dbReference type="Pfam" id="PF00583"/>
    </source>
</evidence>
<dbReference type="InterPro" id="IPR000182">
    <property type="entry name" value="GNAT_dom"/>
</dbReference>
<dbReference type="RefSeq" id="XP_008715093.1">
    <property type="nucleotide sequence ID" value="XM_008716871.1"/>
</dbReference>
<keyword evidence="2" id="KW-0378">Hydrolase</keyword>
<evidence type="ECO:0000313" key="8">
    <source>
        <dbReference type="Proteomes" id="UP000030752"/>
    </source>
</evidence>
<organism evidence="7 8">
    <name type="scientific">Cyphellophora europaea (strain CBS 101466)</name>
    <name type="common">Phialophora europaea</name>
    <dbReference type="NCBI Taxonomy" id="1220924"/>
    <lineage>
        <taxon>Eukaryota</taxon>
        <taxon>Fungi</taxon>
        <taxon>Dikarya</taxon>
        <taxon>Ascomycota</taxon>
        <taxon>Pezizomycotina</taxon>
        <taxon>Eurotiomycetes</taxon>
        <taxon>Chaetothyriomycetidae</taxon>
        <taxon>Chaetothyriales</taxon>
        <taxon>Cyphellophoraceae</taxon>
        <taxon>Cyphellophora</taxon>
    </lineage>
</organism>
<keyword evidence="4" id="KW-0326">Glycosidase</keyword>
<dbReference type="InterPro" id="IPR036881">
    <property type="entry name" value="Glyco_hydro_3_C_sf"/>
</dbReference>
<dbReference type="VEuPathDB" id="FungiDB:HMPREF1541_02516"/>
<dbReference type="Gene3D" id="3.20.20.300">
    <property type="entry name" value="Glycoside hydrolase, family 3, N-terminal domain"/>
    <property type="match status" value="1"/>
</dbReference>
<gene>
    <name evidence="7" type="ORF">HMPREF1541_02516</name>
</gene>
<evidence type="ECO:0000256" key="4">
    <source>
        <dbReference type="ARBA" id="ARBA00023295"/>
    </source>
</evidence>
<keyword evidence="3" id="KW-0325">Glycoprotein</keyword>
<dbReference type="InterPro" id="IPR050226">
    <property type="entry name" value="NagZ_Beta-hexosaminidase"/>
</dbReference>
<keyword evidence="8" id="KW-1185">Reference proteome</keyword>
<dbReference type="EMBL" id="KB822718">
    <property type="protein sequence ID" value="ETN43357.1"/>
    <property type="molecule type" value="Genomic_DNA"/>
</dbReference>
<evidence type="ECO:0000256" key="2">
    <source>
        <dbReference type="ARBA" id="ARBA00022801"/>
    </source>
</evidence>
<dbReference type="STRING" id="1220924.W2S3V6"/>
<dbReference type="eggNOG" id="ENOG502QTNX">
    <property type="taxonomic scope" value="Eukaryota"/>
</dbReference>
<dbReference type="GO" id="GO:0009254">
    <property type="term" value="P:peptidoglycan turnover"/>
    <property type="evidence" value="ECO:0007669"/>
    <property type="project" value="TreeGrafter"/>
</dbReference>
<evidence type="ECO:0000313" key="7">
    <source>
        <dbReference type="EMBL" id="ETN43357.1"/>
    </source>
</evidence>
<dbReference type="InterPro" id="IPR001764">
    <property type="entry name" value="Glyco_hydro_3_N"/>
</dbReference>
<dbReference type="FunFam" id="3.40.50.1700:FF:000013">
    <property type="entry name" value="Glycoside hydrolase family 3 protein"/>
    <property type="match status" value="1"/>
</dbReference>
<dbReference type="Pfam" id="PF00933">
    <property type="entry name" value="Glyco_hydro_3"/>
    <property type="match status" value="1"/>
</dbReference>
<dbReference type="PANTHER" id="PTHR30480">
    <property type="entry name" value="BETA-HEXOSAMINIDASE-RELATED"/>
    <property type="match status" value="1"/>
</dbReference>
<evidence type="ECO:0000256" key="3">
    <source>
        <dbReference type="ARBA" id="ARBA00023180"/>
    </source>
</evidence>
<evidence type="ECO:0000259" key="6">
    <source>
        <dbReference type="Pfam" id="PF00933"/>
    </source>
</evidence>
<dbReference type="OrthoDB" id="4215304at2759"/>
<dbReference type="SUPFAM" id="SSF51445">
    <property type="entry name" value="(Trans)glycosidases"/>
    <property type="match status" value="1"/>
</dbReference>
<dbReference type="GO" id="GO:0004553">
    <property type="term" value="F:hydrolase activity, hydrolyzing O-glycosyl compounds"/>
    <property type="evidence" value="ECO:0007669"/>
    <property type="project" value="InterPro"/>
</dbReference>
<proteinExistence type="inferred from homology"/>
<dbReference type="InterPro" id="IPR017853">
    <property type="entry name" value="GH"/>
</dbReference>
<dbReference type="SUPFAM" id="SSF55729">
    <property type="entry name" value="Acyl-CoA N-acyltransferases (Nat)"/>
    <property type="match status" value="1"/>
</dbReference>
<dbReference type="InterPro" id="IPR016181">
    <property type="entry name" value="Acyl_CoA_acyltransferase"/>
</dbReference>
<accession>W2S3V6</accession>
<dbReference type="GO" id="GO:0016747">
    <property type="term" value="F:acyltransferase activity, transferring groups other than amino-acyl groups"/>
    <property type="evidence" value="ECO:0007669"/>
    <property type="project" value="InterPro"/>
</dbReference>